<gene>
    <name evidence="1" type="ORF">ACAOBT_LOCUS3368</name>
</gene>
<organism evidence="1 2">
    <name type="scientific">Acanthoscelides obtectus</name>
    <name type="common">Bean weevil</name>
    <name type="synonym">Bruchus obtectus</name>
    <dbReference type="NCBI Taxonomy" id="200917"/>
    <lineage>
        <taxon>Eukaryota</taxon>
        <taxon>Metazoa</taxon>
        <taxon>Ecdysozoa</taxon>
        <taxon>Arthropoda</taxon>
        <taxon>Hexapoda</taxon>
        <taxon>Insecta</taxon>
        <taxon>Pterygota</taxon>
        <taxon>Neoptera</taxon>
        <taxon>Endopterygota</taxon>
        <taxon>Coleoptera</taxon>
        <taxon>Polyphaga</taxon>
        <taxon>Cucujiformia</taxon>
        <taxon>Chrysomeloidea</taxon>
        <taxon>Chrysomelidae</taxon>
        <taxon>Bruchinae</taxon>
        <taxon>Bruchini</taxon>
        <taxon>Acanthoscelides</taxon>
    </lineage>
</organism>
<dbReference type="Pfam" id="PF05219">
    <property type="entry name" value="DREV"/>
    <property type="match status" value="1"/>
</dbReference>
<dbReference type="InterPro" id="IPR007884">
    <property type="entry name" value="METL9"/>
</dbReference>
<dbReference type="Proteomes" id="UP001152888">
    <property type="component" value="Unassembled WGS sequence"/>
</dbReference>
<accession>A0A9P0JV96</accession>
<comment type="caution">
    <text evidence="1">The sequence shown here is derived from an EMBL/GenBank/DDBJ whole genome shotgun (WGS) entry which is preliminary data.</text>
</comment>
<evidence type="ECO:0000313" key="2">
    <source>
        <dbReference type="Proteomes" id="UP001152888"/>
    </source>
</evidence>
<dbReference type="PANTHER" id="PTHR12890">
    <property type="entry name" value="DREV PROTEIN"/>
    <property type="match status" value="1"/>
</dbReference>
<name>A0A9P0JV96_ACAOB</name>
<dbReference type="AlphaFoldDB" id="A0A9P0JV96"/>
<dbReference type="PANTHER" id="PTHR12890:SF0">
    <property type="entry name" value="PROTEIN-L-HISTIDINE N-PROS-METHYLTRANSFERASE"/>
    <property type="match status" value="1"/>
</dbReference>
<dbReference type="OrthoDB" id="199041at2759"/>
<protein>
    <submittedName>
        <fullName evidence="1">Uncharacterized protein</fullName>
    </submittedName>
</protein>
<evidence type="ECO:0000313" key="1">
    <source>
        <dbReference type="EMBL" id="CAH1959789.1"/>
    </source>
</evidence>
<dbReference type="GO" id="GO:0106370">
    <property type="term" value="F:protein-L-histidine N-pros-methyltransferase activity"/>
    <property type="evidence" value="ECO:0007669"/>
    <property type="project" value="InterPro"/>
</dbReference>
<dbReference type="EMBL" id="CAKOFQ010006684">
    <property type="protein sequence ID" value="CAH1959789.1"/>
    <property type="molecule type" value="Genomic_DNA"/>
</dbReference>
<keyword evidence="2" id="KW-1185">Reference proteome</keyword>
<reference evidence="1" key="1">
    <citation type="submission" date="2022-03" db="EMBL/GenBank/DDBJ databases">
        <authorList>
            <person name="Sayadi A."/>
        </authorList>
    </citation>
    <scope>NUCLEOTIDE SEQUENCE</scope>
</reference>
<sequence>MNNDQFYIWYQCDLNGLPSSLTSTFVQLGPDQDTIAFLEQSERKSDWILTQIWHSIVKAILGFFMTQTSING</sequence>
<proteinExistence type="predicted"/>